<name>A0A6J7WYW0_9CAUD</name>
<sequence length="215" mass="25607">MMRYIFVAGAPGSKWSSVVKSIYFSESVDQSDYSEKRTYYHSFSDPSKPTLRHLASYFDPGMEFGDEFENMSKLSVQELEQEFNRPFRKEHKNTAKIIKSHVFSNQLEFIKSNWKDPIVLVLRGDDACIGWWVKCGEFNITYPDYQYYKDLKTMANYVWKQNNGIRKFIQNNEVIETKNSFELAKLLGIHDDRIKFHDFERHDIKVYTYWSKYCA</sequence>
<protein>
    <submittedName>
        <fullName evidence="1">Uncharacterized protein</fullName>
    </submittedName>
</protein>
<gene>
    <name evidence="1" type="ORF">UFOVP247_122</name>
</gene>
<dbReference type="EMBL" id="LR798288">
    <property type="protein sequence ID" value="CAB5221264.1"/>
    <property type="molecule type" value="Genomic_DNA"/>
</dbReference>
<evidence type="ECO:0000313" key="1">
    <source>
        <dbReference type="EMBL" id="CAB5221264.1"/>
    </source>
</evidence>
<proteinExistence type="predicted"/>
<reference evidence="1" key="1">
    <citation type="submission" date="2020-05" db="EMBL/GenBank/DDBJ databases">
        <authorList>
            <person name="Chiriac C."/>
            <person name="Salcher M."/>
            <person name="Ghai R."/>
            <person name="Kavagutti S V."/>
        </authorList>
    </citation>
    <scope>NUCLEOTIDE SEQUENCE</scope>
</reference>
<accession>A0A6J7WYW0</accession>
<organism evidence="1">
    <name type="scientific">uncultured Caudovirales phage</name>
    <dbReference type="NCBI Taxonomy" id="2100421"/>
    <lineage>
        <taxon>Viruses</taxon>
        <taxon>Duplodnaviria</taxon>
        <taxon>Heunggongvirae</taxon>
        <taxon>Uroviricota</taxon>
        <taxon>Caudoviricetes</taxon>
        <taxon>Peduoviridae</taxon>
        <taxon>Maltschvirus</taxon>
        <taxon>Maltschvirus maltsch</taxon>
    </lineage>
</organism>